<evidence type="ECO:0000313" key="13">
    <source>
        <dbReference type="Proteomes" id="UP001187192"/>
    </source>
</evidence>
<dbReference type="InterPro" id="IPR001128">
    <property type="entry name" value="Cyt_P450"/>
</dbReference>
<dbReference type="AlphaFoldDB" id="A0AA88JF95"/>
<proteinExistence type="inferred from homology"/>
<dbReference type="PRINTS" id="PR00463">
    <property type="entry name" value="EP450I"/>
</dbReference>
<evidence type="ECO:0000256" key="6">
    <source>
        <dbReference type="ARBA" id="ARBA00022723"/>
    </source>
</evidence>
<dbReference type="PRINTS" id="PR00385">
    <property type="entry name" value="P450"/>
</dbReference>
<keyword evidence="4" id="KW-0349">Heme</keyword>
<dbReference type="SUPFAM" id="SSF48264">
    <property type="entry name" value="Cytochrome P450"/>
    <property type="match status" value="1"/>
</dbReference>
<evidence type="ECO:0000256" key="4">
    <source>
        <dbReference type="ARBA" id="ARBA00022617"/>
    </source>
</evidence>
<dbReference type="EMBL" id="BTGU01010272">
    <property type="protein sequence ID" value="GMN72139.1"/>
    <property type="molecule type" value="Genomic_DNA"/>
</dbReference>
<keyword evidence="11" id="KW-0472">Membrane</keyword>
<comment type="caution">
    <text evidence="12">The sequence shown here is derived from an EMBL/GenBank/DDBJ whole genome shotgun (WGS) entry which is preliminary data.</text>
</comment>
<dbReference type="PANTHER" id="PTHR47953:SF19">
    <property type="entry name" value="OS06G0641600 PROTEIN"/>
    <property type="match status" value="1"/>
</dbReference>
<evidence type="ECO:0000256" key="9">
    <source>
        <dbReference type="ARBA" id="ARBA00023004"/>
    </source>
</evidence>
<comment type="similarity">
    <text evidence="3">Belongs to the cytochrome P450 family.</text>
</comment>
<dbReference type="Pfam" id="PF00067">
    <property type="entry name" value="p450"/>
    <property type="match status" value="1"/>
</dbReference>
<keyword evidence="6" id="KW-0479">Metal-binding</keyword>
<keyword evidence="9" id="KW-0408">Iron</keyword>
<comment type="subcellular location">
    <subcellularLocation>
        <location evidence="2">Membrane</location>
        <topology evidence="2">Single-pass membrane protein</topology>
    </subcellularLocation>
</comment>
<evidence type="ECO:0000256" key="2">
    <source>
        <dbReference type="ARBA" id="ARBA00004167"/>
    </source>
</evidence>
<keyword evidence="5" id="KW-0812">Transmembrane</keyword>
<sequence>MSFGNLHELKENVLCQDVFIGGSETSSTVIEWAKLEMLKNLRVMEKAQVEVRRVFRKQRNVDETGLHKLKFLKCVIKETLRLHPPGPLLIPRESRESCVINGFLPAKTKVIINGWAIERDPRYWSEAERFYPERFDDSSVDFRETNFELIPFGAGRRIWHIVCHSQH</sequence>
<evidence type="ECO:0000256" key="11">
    <source>
        <dbReference type="ARBA" id="ARBA00023136"/>
    </source>
</evidence>
<dbReference type="InterPro" id="IPR052306">
    <property type="entry name" value="CYP450_71D"/>
</dbReference>
<dbReference type="GO" id="GO:0016020">
    <property type="term" value="C:membrane"/>
    <property type="evidence" value="ECO:0007669"/>
    <property type="project" value="UniProtKB-SubCell"/>
</dbReference>
<evidence type="ECO:0000256" key="8">
    <source>
        <dbReference type="ARBA" id="ARBA00023002"/>
    </source>
</evidence>
<dbReference type="Proteomes" id="UP001187192">
    <property type="component" value="Unassembled WGS sequence"/>
</dbReference>
<evidence type="ECO:0000256" key="7">
    <source>
        <dbReference type="ARBA" id="ARBA00022989"/>
    </source>
</evidence>
<organism evidence="12 13">
    <name type="scientific">Ficus carica</name>
    <name type="common">Common fig</name>
    <dbReference type="NCBI Taxonomy" id="3494"/>
    <lineage>
        <taxon>Eukaryota</taxon>
        <taxon>Viridiplantae</taxon>
        <taxon>Streptophyta</taxon>
        <taxon>Embryophyta</taxon>
        <taxon>Tracheophyta</taxon>
        <taxon>Spermatophyta</taxon>
        <taxon>Magnoliopsida</taxon>
        <taxon>eudicotyledons</taxon>
        <taxon>Gunneridae</taxon>
        <taxon>Pentapetalae</taxon>
        <taxon>rosids</taxon>
        <taxon>fabids</taxon>
        <taxon>Rosales</taxon>
        <taxon>Moraceae</taxon>
        <taxon>Ficeae</taxon>
        <taxon>Ficus</taxon>
    </lineage>
</organism>
<keyword evidence="7" id="KW-1133">Transmembrane helix</keyword>
<evidence type="ECO:0000313" key="12">
    <source>
        <dbReference type="EMBL" id="GMN72139.1"/>
    </source>
</evidence>
<evidence type="ECO:0000256" key="5">
    <source>
        <dbReference type="ARBA" id="ARBA00022692"/>
    </source>
</evidence>
<evidence type="ECO:0000256" key="3">
    <source>
        <dbReference type="ARBA" id="ARBA00010617"/>
    </source>
</evidence>
<evidence type="ECO:0000256" key="1">
    <source>
        <dbReference type="ARBA" id="ARBA00001971"/>
    </source>
</evidence>
<keyword evidence="10" id="KW-0503">Monooxygenase</keyword>
<accession>A0AA88JF95</accession>
<dbReference type="InterPro" id="IPR036396">
    <property type="entry name" value="Cyt_P450_sf"/>
</dbReference>
<keyword evidence="13" id="KW-1185">Reference proteome</keyword>
<dbReference type="PANTHER" id="PTHR47953">
    <property type="entry name" value="OS08G0105600 PROTEIN"/>
    <property type="match status" value="1"/>
</dbReference>
<comment type="cofactor">
    <cofactor evidence="1">
        <name>heme</name>
        <dbReference type="ChEBI" id="CHEBI:30413"/>
    </cofactor>
</comment>
<reference evidence="12" key="1">
    <citation type="submission" date="2023-07" db="EMBL/GenBank/DDBJ databases">
        <title>draft genome sequence of fig (Ficus carica).</title>
        <authorList>
            <person name="Takahashi T."/>
            <person name="Nishimura K."/>
        </authorList>
    </citation>
    <scope>NUCLEOTIDE SEQUENCE</scope>
</reference>
<dbReference type="GO" id="GO:0004497">
    <property type="term" value="F:monooxygenase activity"/>
    <property type="evidence" value="ECO:0007669"/>
    <property type="project" value="UniProtKB-KW"/>
</dbReference>
<dbReference type="InterPro" id="IPR002401">
    <property type="entry name" value="Cyt_P450_E_grp-I"/>
</dbReference>
<gene>
    <name evidence="12" type="ORF">TIFTF001_051943</name>
</gene>
<dbReference type="GO" id="GO:0020037">
    <property type="term" value="F:heme binding"/>
    <property type="evidence" value="ECO:0007669"/>
    <property type="project" value="InterPro"/>
</dbReference>
<dbReference type="GO" id="GO:0005506">
    <property type="term" value="F:iron ion binding"/>
    <property type="evidence" value="ECO:0007669"/>
    <property type="project" value="InterPro"/>
</dbReference>
<protein>
    <recommendedName>
        <fullName evidence="14">Cytochrome P450</fullName>
    </recommendedName>
</protein>
<evidence type="ECO:0008006" key="14">
    <source>
        <dbReference type="Google" id="ProtNLM"/>
    </source>
</evidence>
<keyword evidence="8" id="KW-0560">Oxidoreductase</keyword>
<evidence type="ECO:0000256" key="10">
    <source>
        <dbReference type="ARBA" id="ARBA00023033"/>
    </source>
</evidence>
<dbReference type="GO" id="GO:0016705">
    <property type="term" value="F:oxidoreductase activity, acting on paired donors, with incorporation or reduction of molecular oxygen"/>
    <property type="evidence" value="ECO:0007669"/>
    <property type="project" value="InterPro"/>
</dbReference>
<dbReference type="Gene3D" id="1.10.630.10">
    <property type="entry name" value="Cytochrome P450"/>
    <property type="match status" value="1"/>
</dbReference>
<name>A0AA88JF95_FICCA</name>